<protein>
    <submittedName>
        <fullName evidence="9">Uncharacterized protein</fullName>
    </submittedName>
</protein>
<dbReference type="Gene3D" id="1.25.40.10">
    <property type="entry name" value="Tetratricopeptide repeat domain"/>
    <property type="match status" value="1"/>
</dbReference>
<feature type="transmembrane region" description="Helical" evidence="8">
    <location>
        <begin position="92"/>
        <end position="113"/>
    </location>
</feature>
<dbReference type="PROSITE" id="PS50005">
    <property type="entry name" value="TPR"/>
    <property type="match status" value="1"/>
</dbReference>
<feature type="transmembrane region" description="Helical" evidence="8">
    <location>
        <begin position="175"/>
        <end position="208"/>
    </location>
</feature>
<dbReference type="GO" id="GO:0008610">
    <property type="term" value="P:lipid biosynthetic process"/>
    <property type="evidence" value="ECO:0007669"/>
    <property type="project" value="UniProtKB-ARBA"/>
</dbReference>
<reference evidence="9" key="1">
    <citation type="submission" date="2018-06" db="EMBL/GenBank/DDBJ databases">
        <authorList>
            <person name="Zhirakovskaya E."/>
        </authorList>
    </citation>
    <scope>NUCLEOTIDE SEQUENCE</scope>
</reference>
<dbReference type="PANTHER" id="PTHR33908">
    <property type="entry name" value="MANNOSYLTRANSFERASE YKCB-RELATED"/>
    <property type="match status" value="1"/>
</dbReference>
<dbReference type="SUPFAM" id="SSF48452">
    <property type="entry name" value="TPR-like"/>
    <property type="match status" value="1"/>
</dbReference>
<keyword evidence="7 8" id="KW-0472">Membrane</keyword>
<dbReference type="EMBL" id="UOEP01000032">
    <property type="protein sequence ID" value="VAW14165.1"/>
    <property type="molecule type" value="Genomic_DNA"/>
</dbReference>
<evidence type="ECO:0000256" key="1">
    <source>
        <dbReference type="ARBA" id="ARBA00004651"/>
    </source>
</evidence>
<evidence type="ECO:0000256" key="5">
    <source>
        <dbReference type="ARBA" id="ARBA00022692"/>
    </source>
</evidence>
<dbReference type="Pfam" id="PF12895">
    <property type="entry name" value="ANAPC3"/>
    <property type="match status" value="1"/>
</dbReference>
<dbReference type="InterPro" id="IPR050297">
    <property type="entry name" value="LipidA_mod_glycosyltrf_83"/>
</dbReference>
<dbReference type="InterPro" id="IPR011990">
    <property type="entry name" value="TPR-like_helical_dom_sf"/>
</dbReference>
<feature type="transmembrane region" description="Helical" evidence="8">
    <location>
        <begin position="25"/>
        <end position="46"/>
    </location>
</feature>
<dbReference type="InterPro" id="IPR019734">
    <property type="entry name" value="TPR_rpt"/>
</dbReference>
<feature type="transmembrane region" description="Helical" evidence="8">
    <location>
        <begin position="120"/>
        <end position="141"/>
    </location>
</feature>
<evidence type="ECO:0000256" key="7">
    <source>
        <dbReference type="ARBA" id="ARBA00023136"/>
    </source>
</evidence>
<dbReference type="AlphaFoldDB" id="A0A3B0T6Z7"/>
<dbReference type="GO" id="GO:0005886">
    <property type="term" value="C:plasma membrane"/>
    <property type="evidence" value="ECO:0007669"/>
    <property type="project" value="UniProtKB-SubCell"/>
</dbReference>
<dbReference type="SMART" id="SM00028">
    <property type="entry name" value="TPR"/>
    <property type="match status" value="3"/>
</dbReference>
<feature type="transmembrane region" description="Helical" evidence="8">
    <location>
        <begin position="147"/>
        <end position="163"/>
    </location>
</feature>
<dbReference type="PANTHER" id="PTHR33908:SF11">
    <property type="entry name" value="MEMBRANE PROTEIN"/>
    <property type="match status" value="1"/>
</dbReference>
<evidence type="ECO:0000256" key="4">
    <source>
        <dbReference type="ARBA" id="ARBA00022679"/>
    </source>
</evidence>
<keyword evidence="5 8" id="KW-0812">Transmembrane</keyword>
<feature type="transmembrane region" description="Helical" evidence="8">
    <location>
        <begin position="326"/>
        <end position="344"/>
    </location>
</feature>
<feature type="transmembrane region" description="Helical" evidence="8">
    <location>
        <begin position="214"/>
        <end position="233"/>
    </location>
</feature>
<evidence type="ECO:0000256" key="6">
    <source>
        <dbReference type="ARBA" id="ARBA00022989"/>
    </source>
</evidence>
<keyword evidence="2" id="KW-1003">Cell membrane</keyword>
<name>A0A3B0T6Z7_9ZZZZ</name>
<keyword evidence="4" id="KW-0808">Transferase</keyword>
<evidence type="ECO:0000256" key="8">
    <source>
        <dbReference type="SAM" id="Phobius"/>
    </source>
</evidence>
<dbReference type="GO" id="GO:0016763">
    <property type="term" value="F:pentosyltransferase activity"/>
    <property type="evidence" value="ECO:0007669"/>
    <property type="project" value="TreeGrafter"/>
</dbReference>
<evidence type="ECO:0000313" key="9">
    <source>
        <dbReference type="EMBL" id="VAW14165.1"/>
    </source>
</evidence>
<feature type="transmembrane region" description="Helical" evidence="8">
    <location>
        <begin position="67"/>
        <end position="86"/>
    </location>
</feature>
<gene>
    <name evidence="9" type="ORF">MNBD_BACTEROID01-2204</name>
</gene>
<feature type="transmembrane region" description="Helical" evidence="8">
    <location>
        <begin position="381"/>
        <end position="398"/>
    </location>
</feature>
<sequence>MNKQKVTDTNFLEKLDSKITPYQDIILYFGIVSTFAFGLLFFNVTISDSGDDAGYIIGAKNFLEGTSLSTWHGSFYPIFLSFFVWIFGTDVIILKFISLLLIVAHFILFYYTFKNLRIKLPVFFSLLIISLSYFILSYASYTYSEPLFMFLVILFLFCFFRFYDNYEANKLKGVFWVYLTICSILIFLVSITRNVGMGLIIAVVLFLIVDKKYASAGLISLFFSCFYFLFRLYKKVIWNISAADMSGQLKSMSLKDFYNPNKGTENLSGFIQRFWDNSNYYLSVHLSKMFGFKAIDNFEINPIVTIGFYILFILSIIAVFKNHKKLLFVGIYLAVIIGATFVSLQAHWKQGRLIMVHFPLIIIFLGTGLTQLFKLKILRRLQFIPVLLFISIIILVSSQSIGKIDTKKFYNFLSGNKYGEFTPDWHNYLKMSEWAGKNLPAGSNVICRKPTISEIYGGDKVNFKGIFRIVHNVPDSVKAIYDKFEATHVIMGNLRSNPAKANKYTISTIRRSLSLYLQKYPASFKLIHRIGDTEPAFLFEIIKRNKVEQKNYMETIDAYLAIFPNNFNNFRNKGLFLTRNKKFKEAIPYYSYIINKKKETPEDYISRGNCYFNLKDYNSALKDFLRATKKKNNYGIAWLNVAICYYRLNRYSEAKDAAQKAIKLPGGQRASRVLRAIN</sequence>
<keyword evidence="3" id="KW-0328">Glycosyltransferase</keyword>
<accession>A0A3B0T6Z7</accession>
<evidence type="ECO:0000256" key="3">
    <source>
        <dbReference type="ARBA" id="ARBA00022676"/>
    </source>
</evidence>
<feature type="transmembrane region" description="Helical" evidence="8">
    <location>
        <begin position="298"/>
        <end position="320"/>
    </location>
</feature>
<keyword evidence="6 8" id="KW-1133">Transmembrane helix</keyword>
<feature type="transmembrane region" description="Helical" evidence="8">
    <location>
        <begin position="356"/>
        <end position="375"/>
    </location>
</feature>
<proteinExistence type="predicted"/>
<organism evidence="9">
    <name type="scientific">hydrothermal vent metagenome</name>
    <dbReference type="NCBI Taxonomy" id="652676"/>
    <lineage>
        <taxon>unclassified sequences</taxon>
        <taxon>metagenomes</taxon>
        <taxon>ecological metagenomes</taxon>
    </lineage>
</organism>
<evidence type="ECO:0000256" key="2">
    <source>
        <dbReference type="ARBA" id="ARBA00022475"/>
    </source>
</evidence>
<comment type="subcellular location">
    <subcellularLocation>
        <location evidence="1">Cell membrane</location>
        <topology evidence="1">Multi-pass membrane protein</topology>
    </subcellularLocation>
</comment>